<dbReference type="Gene3D" id="2.60.40.1120">
    <property type="entry name" value="Carboxypeptidase-like, regulatory domain"/>
    <property type="match status" value="3"/>
</dbReference>
<dbReference type="Pfam" id="PF00932">
    <property type="entry name" value="LTD"/>
    <property type="match status" value="1"/>
</dbReference>
<feature type="region of interest" description="Disordered" evidence="2">
    <location>
        <begin position="420"/>
        <end position="462"/>
    </location>
</feature>
<dbReference type="Gene3D" id="2.60.40.1220">
    <property type="match status" value="2"/>
</dbReference>
<dbReference type="PROSITE" id="PS51841">
    <property type="entry name" value="LTD"/>
    <property type="match status" value="1"/>
</dbReference>
<dbReference type="Pfam" id="PF13620">
    <property type="entry name" value="CarboxypepD_reg"/>
    <property type="match status" value="1"/>
</dbReference>
<dbReference type="Pfam" id="PF13205">
    <property type="entry name" value="Big_5"/>
    <property type="match status" value="3"/>
</dbReference>
<dbReference type="InterPro" id="IPR014755">
    <property type="entry name" value="Cu-Rt/internalin_Ig-like"/>
</dbReference>
<name>A0A2M7DQD7_9BACT</name>
<evidence type="ECO:0000256" key="1">
    <source>
        <dbReference type="ARBA" id="ARBA00022729"/>
    </source>
</evidence>
<dbReference type="InterPro" id="IPR001322">
    <property type="entry name" value="Lamin_tail_dom"/>
</dbReference>
<evidence type="ECO:0000259" key="4">
    <source>
        <dbReference type="PROSITE" id="PS51841"/>
    </source>
</evidence>
<keyword evidence="3" id="KW-1133">Transmembrane helix</keyword>
<evidence type="ECO:0000256" key="2">
    <source>
        <dbReference type="SAM" id="MobiDB-lite"/>
    </source>
</evidence>
<evidence type="ECO:0000313" key="5">
    <source>
        <dbReference type="EMBL" id="PIV51979.1"/>
    </source>
</evidence>
<sequence>MHLNKSMAKHLLGKLKNFSKKFTVWLVIITMVLWSVSIPFINYVPDASAAGGIDAQYTNDGGATPDVFLDATSTPESIIKITAYDTTAGTNRLNGITLQLQAGMNCPMGGGPCTASPFSVAADLNALATTTTSGISLWLDDGDGNFETNQDTLISSTTATKAGDWTTQTITDPYGGTFSVSQTVFSNLNLTIPVSFTAPLVIFVAASAADINAATLHKFTTKIPQNGVDVTSASITNWPSESMGRWFGMVTLGTEGGGDNMQMSAPLAISEVQIASSTANVEFIEIYNKTDQSYDLIPANGIANATGAISGNLNLHIVDCTGAGCTGTTTNKTLTLTTNNDTGDDIPAKGYFLIASTDWNTNWAAAYGTPDATYDATTNGLAPNGGVYISTSTTIDAMVIDKVGWGNQTQTIEGMAVVSPPANGSLERKAYPSSTPTSMATGIDSSKGNGSDTTNNSGDFITRAAGLAGPQNRLSATESEAISSASRNIIINEILYNTATSSAWIELYNASSTSISINNWTLNIATSTTQIYTIPDVSMTANSFVTIYWNQTGLNDANTSDGQGSLYTGLRTPISTVGGDITLKNAGATIIDYIQYCGPSKAGEAAAVTASQWTTGDFKPNSEYNQSIARMGTTGNDYNTSGDWIYLSNPTPNLPNTGGDGTAPTAATNVSLNDPDSSNYGLQGEDVRIVWTPTSTSDPSFDRYEIYLLLDGVALNTAVHSVYSTAYGQYMWQGGSAASTYTFTGSGFSMSFDSAGALLSTGSYRAYVVAIDMAGNKSAAVASAPATLTSEIGGTDSNPPMIDHMPVWQAPQGGNLVFYARMGDDRTLATAELAYKVNAQAFGNATSTCVQPAMAGNTGLYRCFIAWNGGWDDTTSIQYYLRAIDDTGNDTFLGMYPTDTETTAKSNPVTIDIISATSWNDSNSTADLNGTVYDSSGNPVQDAFVIIDGISTSTATTTSNGAFTFGDNNLPEGWQWIKVIKNGFMDISKDVMRGDSGFQIYLSSGFMSNSSGGSSGASGVSWTAPMDGMMMAPLNIACTGDCSTVPLPMASGQMPIVISFFNQMNSATIDDMDASNAGSNIYVTADGNTKIAGKVKYVYSASPYANEARFYSDTALSANTFYTAVITSGVKDTNSNPLNSNRPNGNYEFSFSTMGDNTGMWGGGGMDFGNFGGGGAFMPPFVNGTNPTPGSFNIPTSAAIMIEFSEPMDPTSISTTNLKLYKITNVSSWTATEVTDKSVSVSLDNATKKIVTMTHTALDSNSANSGWYEVRVMGAVKSQLGVWLGNPMNCSTSPDTCLATQSSFSSSFQVGSSADLTPPTVAGSYPTNNDGISNGSVVDVAIPSMEIGFSEAMNPSTINSQSVTLKKGTVSAAGTIKYDSMSNTAKFSPTDSLTSNTVYTLTITTSVTDLSGNALAANNIISFKTGSADSNTPEVLYANGDDYQIAVTFSEPMNAASKTETGWTTSVLNPANYYLNTLASGACSTPGSWSCSATAVAPYDTVGGNQMSTLTGVTLSYDAYTQTVTLKGIDMCGDQIFDDCASDSFQIFVDNATDRSGNAITDTGNRAGSATHNNGSHNPIKDSAETYGMLGPSGGGMMASGGGPISGATTNSGPGMDMGKMGMFGGGAFPMNGMAGQTSNYFIDIPVTIALQDGMQIVLTFPNGFNVTGVSKDSFSPVNNDMNNQGGGTITFDATLSPGVGGVASTSNTVITVKLDIATSSSNMLNTATGPDGFIDFLHFDLKGIINSSVPKGFGTSGYSVDIKTKSSDGGLLENIMTMPFFISESGSDSLTVVVNTNNVNQDDGTASIYLGSFMTGPMEADTTTFSNDIGTSTFFNLISGDYMLFTDPYVTIGSNSYLGKTMPEFIAVSGATSKSITLEQDAAGAGKAAVTVYLSGDYSTSGVADDVDIFANSPSAFKVKTLNDVGNTNPNATFYLTEGSWSIGVGPAMPKGPMAGPSPMPDWMPPMMVNVTVGIETATSRALDPDGDSSNAAIGNTEPVQLNMANTNNLQVGDVVTFATGAAAATTTITSLIINTSITVTPQGNWSALPAANDTITSVRETSGGNNDKKIFFNISGQTLMTINGFVIDDSGNGMGSAEVYAYQPQNFGNSHATADTNGKFTLKITSTGNWTIGAFKPGMPNSQEKSVNVITNSVGMDGNTTADVYLNGMIISDASNNNAGTNPLRLKLKRPAYTISGKVLNSSGQAVPNAPVWAYVSGGTEHSDTMTDSSGNYILYVDNGLWTIEADAPGVGWLQYDSAVTVNSANQSNINLRPVTGVSFYNISGTVTIDGSAQTYMPIRAVKYTDANSDGTPETLAGREYFASTDANGAYTISAPTGYYRVDIWTPNYGENELDYDQFANSQANLNLSAATTTANITVAAADLQVISLQFNNGTAGQHGFLFVEEVAY</sequence>
<evidence type="ECO:0000313" key="6">
    <source>
        <dbReference type="Proteomes" id="UP000228896"/>
    </source>
</evidence>
<proteinExistence type="predicted"/>
<accession>A0A2M7DQD7</accession>
<feature type="domain" description="LTD" evidence="4">
    <location>
        <begin position="476"/>
        <end position="615"/>
    </location>
</feature>
<keyword evidence="3" id="KW-0812">Transmembrane</keyword>
<keyword evidence="1" id="KW-0732">Signal</keyword>
<dbReference type="EMBL" id="PETS01000021">
    <property type="protein sequence ID" value="PIV51979.1"/>
    <property type="molecule type" value="Genomic_DNA"/>
</dbReference>
<reference evidence="6" key="1">
    <citation type="submission" date="2017-09" db="EMBL/GenBank/DDBJ databases">
        <title>Depth-based differentiation of microbial function through sediment-hosted aquifers and enrichment of novel symbionts in the deep terrestrial subsurface.</title>
        <authorList>
            <person name="Probst A.J."/>
            <person name="Ladd B."/>
            <person name="Jarett J.K."/>
            <person name="Geller-Mcgrath D.E."/>
            <person name="Sieber C.M.K."/>
            <person name="Emerson J.B."/>
            <person name="Anantharaman K."/>
            <person name="Thomas B.C."/>
            <person name="Malmstrom R."/>
            <person name="Stieglmeier M."/>
            <person name="Klingl A."/>
            <person name="Woyke T."/>
            <person name="Ryan C.M."/>
            <person name="Banfield J.F."/>
        </authorList>
    </citation>
    <scope>NUCLEOTIDE SEQUENCE [LARGE SCALE GENOMIC DNA]</scope>
</reference>
<comment type="caution">
    <text evidence="5">The sequence shown here is derived from an EMBL/GenBank/DDBJ whole genome shotgun (WGS) entry which is preliminary data.</text>
</comment>
<keyword evidence="3" id="KW-0472">Membrane</keyword>
<feature type="transmembrane region" description="Helical" evidence="3">
    <location>
        <begin position="21"/>
        <end position="41"/>
    </location>
</feature>
<gene>
    <name evidence="5" type="ORF">COS18_01055</name>
</gene>
<dbReference type="Proteomes" id="UP000228896">
    <property type="component" value="Unassembled WGS sequence"/>
</dbReference>
<feature type="compositionally biased region" description="Polar residues" evidence="2">
    <location>
        <begin position="432"/>
        <end position="459"/>
    </location>
</feature>
<protein>
    <recommendedName>
        <fullName evidence="4">LTD domain-containing protein</fullName>
    </recommendedName>
</protein>
<dbReference type="SUPFAM" id="SSF74853">
    <property type="entry name" value="Lamin A/C globular tail domain"/>
    <property type="match status" value="1"/>
</dbReference>
<evidence type="ECO:0000256" key="3">
    <source>
        <dbReference type="SAM" id="Phobius"/>
    </source>
</evidence>
<dbReference type="InterPro" id="IPR036415">
    <property type="entry name" value="Lamin_tail_dom_sf"/>
</dbReference>
<dbReference type="InterPro" id="IPR008969">
    <property type="entry name" value="CarboxyPept-like_regulatory"/>
</dbReference>
<dbReference type="InterPro" id="IPR032812">
    <property type="entry name" value="SbsA_Ig"/>
</dbReference>
<organism evidence="5 6">
    <name type="scientific">Candidatus Falkowbacteria bacterium CG02_land_8_20_14_3_00_36_14</name>
    <dbReference type="NCBI Taxonomy" id="1974560"/>
    <lineage>
        <taxon>Bacteria</taxon>
        <taxon>Candidatus Falkowiibacteriota</taxon>
    </lineage>
</organism>
<dbReference type="Gene3D" id="2.60.40.1260">
    <property type="entry name" value="Lamin Tail domain"/>
    <property type="match status" value="1"/>
</dbReference>
<dbReference type="SUPFAM" id="SSF49464">
    <property type="entry name" value="Carboxypeptidase regulatory domain-like"/>
    <property type="match status" value="4"/>
</dbReference>